<gene>
    <name evidence="1" type="ORF">H6H00_02500</name>
</gene>
<dbReference type="RefSeq" id="WP_185719764.1">
    <property type="nucleotide sequence ID" value="NZ_BAAAWI010000001.1"/>
</dbReference>
<evidence type="ECO:0000313" key="2">
    <source>
        <dbReference type="Proteomes" id="UP000515728"/>
    </source>
</evidence>
<protein>
    <submittedName>
        <fullName evidence="1">AlkZ family DNA glycosylase</fullName>
    </submittedName>
</protein>
<evidence type="ECO:0000313" key="1">
    <source>
        <dbReference type="EMBL" id="QNG52935.1"/>
    </source>
</evidence>
<dbReference type="PANTHER" id="PTHR38479:SF2">
    <property type="entry name" value="WINGED HELIX DNA-BINDING DOMAIN-CONTAINING PROTEIN"/>
    <property type="match status" value="1"/>
</dbReference>
<accession>A0A7G7MJH4</accession>
<reference evidence="1 2" key="1">
    <citation type="submission" date="2020-08" db="EMBL/GenBank/DDBJ databases">
        <authorList>
            <person name="Mo P."/>
        </authorList>
    </citation>
    <scope>NUCLEOTIDE SEQUENCE [LARGE SCALE GENOMIC DNA]</scope>
    <source>
        <strain evidence="1 2">CGMCC 4.1532</strain>
    </source>
</reference>
<dbReference type="AlphaFoldDB" id="A0A7G7MJH4"/>
<proteinExistence type="predicted"/>
<dbReference type="EMBL" id="CP060131">
    <property type="protein sequence ID" value="QNG52935.1"/>
    <property type="molecule type" value="Genomic_DNA"/>
</dbReference>
<dbReference type="Pfam" id="PF06224">
    <property type="entry name" value="AlkZ-like"/>
    <property type="match status" value="1"/>
</dbReference>
<dbReference type="InterPro" id="IPR009351">
    <property type="entry name" value="AlkZ-like"/>
</dbReference>
<dbReference type="PANTHER" id="PTHR38479">
    <property type="entry name" value="LMO0824 PROTEIN"/>
    <property type="match status" value="1"/>
</dbReference>
<dbReference type="Proteomes" id="UP000515728">
    <property type="component" value="Chromosome"/>
</dbReference>
<dbReference type="KEGG" id="ppel:H6H00_02500"/>
<name>A0A7G7MJH4_9PSEU</name>
<organism evidence="1 2">
    <name type="scientific">Pseudonocardia petroleophila</name>
    <dbReference type="NCBI Taxonomy" id="37331"/>
    <lineage>
        <taxon>Bacteria</taxon>
        <taxon>Bacillati</taxon>
        <taxon>Actinomycetota</taxon>
        <taxon>Actinomycetes</taxon>
        <taxon>Pseudonocardiales</taxon>
        <taxon>Pseudonocardiaceae</taxon>
        <taxon>Pseudonocardia</taxon>
    </lineage>
</organism>
<sequence>MTARRIGAAERRARLALRHRHVPSARTDDVVAIADDLVALHSTDPVTVYLSVAARMRTPALEPLAAALYDDRTLIRHHAMRRTLWVFGHDTARLAHHGATLAVARVQRRDLLASLGASGVADPEAWLAAADAQVHALLAAEGPLTAREVGARLPELARPLTVGGGKFVATQAAHSRVLLVLGFTGRVIRARPTGTWINGQYRWAAADRWLPGGFGEADVRESAAGLARRWLRAFGPGTRTDLAWWAGWTVATTTAALADVGAVEVELDEGPGWVLPDDVDPVAPQEPSARLLPGLDPSTMGWKQRGFHLDPDHVPHLFDRNGNGGPMLWVDGRIVGSWVQRRDGVIATKLLADVGAEAAAELERHAHELEALLGDVRFTVRYPAPVQAELLA</sequence>
<keyword evidence="2" id="KW-1185">Reference proteome</keyword>